<feature type="signal peptide" evidence="5">
    <location>
        <begin position="1"/>
        <end position="28"/>
    </location>
</feature>
<dbReference type="InterPro" id="IPR012910">
    <property type="entry name" value="Plug_dom"/>
</dbReference>
<dbReference type="InterPro" id="IPR010104">
    <property type="entry name" value="TonB_rcpt_bac"/>
</dbReference>
<evidence type="ECO:0000313" key="9">
    <source>
        <dbReference type="Proteomes" id="UP000661077"/>
    </source>
</evidence>
<evidence type="ECO:0000256" key="1">
    <source>
        <dbReference type="ARBA" id="ARBA00004442"/>
    </source>
</evidence>
<evidence type="ECO:0000256" key="3">
    <source>
        <dbReference type="ARBA" id="ARBA00023237"/>
    </source>
</evidence>
<dbReference type="Gene3D" id="2.170.130.10">
    <property type="entry name" value="TonB-dependent receptor, plug domain"/>
    <property type="match status" value="1"/>
</dbReference>
<dbReference type="Pfam" id="PF07715">
    <property type="entry name" value="Plug"/>
    <property type="match status" value="1"/>
</dbReference>
<proteinExistence type="inferred from homology"/>
<keyword evidence="9" id="KW-1185">Reference proteome</keyword>
<dbReference type="PANTHER" id="PTHR40980">
    <property type="entry name" value="PLUG DOMAIN-CONTAINING PROTEIN"/>
    <property type="match status" value="1"/>
</dbReference>
<evidence type="ECO:0000259" key="6">
    <source>
        <dbReference type="Pfam" id="PF00593"/>
    </source>
</evidence>
<dbReference type="Proteomes" id="UP000661077">
    <property type="component" value="Unassembled WGS sequence"/>
</dbReference>
<sequence length="1050" mass="115926">MMRQNRLAVAIAAALASVAPLHGANAQAASEQSSTTPGAGELEEVVVTGLRASLESAMDIKRDAIGVVDAISAEDIGKFPDSNLSESLQRITGISIDRRNGEGALVTARGFGAQYNMVTLNGRTMPAADAFAGGNTGDGGIAGQSRAFNFANLASESISAIEVYKTGRADMTTGGIGATLNVKTARPLDGNGDPVVNVGVKAVNDTTNRTGDDFTPEVSGIFSWANDDRNFGVGLSASYQKRDSGSSSATVNDWNIRRWQPGNQTTQFADNATIINAPAEGSLYAIPNDIRYHFSDRERERTNAQLTVQFAPTDTLTLTADYTYAEMELIEDRGDQTLWMNANRYSFVEFDTGRAVATPMVLAEDEGTSKDFGFEQQHREQTNELNSIGFNAEWQVTDRFSLALDVHDSKAESLPSDPVTGGGETLFSFAARVPSTCDAVIENLCTNRFLQTFYFNDGLPLATRTLFREPTTGIPASGGDPNFAFTPDHLGSQYLRINYQEQVTDITQARLDGQLEFNDDNRVQFGIETRAMESRQRASNAQMTLGDWGVSSPGELPTNLLQPFSLINQFEDFNTAGVPVSGWKGNANALAQWAVDTYGTWRDATQTNGVLSYNPAFNQDHTVEEDTQAAYVQYGLRTELFSRPTNVLLGVRYEKTDVEAVSNQLQPRGLIWQDNNDFSVWQGVTMTTLRKESDYDHFLPNFDVDMEVIDNVKARFSYSKTIARAQYNQLRAAIDLGGSQGSTINGQIPTANEANTDLEPLESDNYDLSVEWYFGDASYLSAGYFRKDVKNFIGQEVNQRGLFGITDQTGGRRALEALAALQAGGFRTDDTNLFVMMAMMEHPDEEFVHNGVTWRGGAENFNQSEAQHLAFATQYDLFPTAEDPEYRFNITRPINNADATIDGWELGGQHFFGDTGFGIQANYTFVNGDVGFNDAGDPNVNQFALLGLSDSANVILMYENYGFQVRLAYNWRDEFLQNTNRGNFRNPEYVEEYYQVDLSVGYEVNDNLSLSLEGINLTEEDVRWHGRSVMQPWYIEDQGARYAFGARYKF</sequence>
<comment type="subcellular location">
    <subcellularLocation>
        <location evidence="1 4">Cell outer membrane</location>
    </subcellularLocation>
</comment>
<dbReference type="Gene3D" id="2.40.170.20">
    <property type="entry name" value="TonB-dependent receptor, beta-barrel domain"/>
    <property type="match status" value="1"/>
</dbReference>
<dbReference type="PANTHER" id="PTHR40980:SF3">
    <property type="entry name" value="TONB-DEPENDENT RECEPTOR-LIKE BETA-BARREL DOMAIN-CONTAINING PROTEIN"/>
    <property type="match status" value="1"/>
</dbReference>
<feature type="domain" description="TonB-dependent receptor plug" evidence="7">
    <location>
        <begin position="61"/>
        <end position="176"/>
    </location>
</feature>
<keyword evidence="5" id="KW-0732">Signal</keyword>
<evidence type="ECO:0000259" key="7">
    <source>
        <dbReference type="Pfam" id="PF07715"/>
    </source>
</evidence>
<name>A0ABS1WZ57_9GAMM</name>
<evidence type="ECO:0000313" key="8">
    <source>
        <dbReference type="EMBL" id="MBM0106255.1"/>
    </source>
</evidence>
<evidence type="ECO:0000256" key="2">
    <source>
        <dbReference type="ARBA" id="ARBA00023136"/>
    </source>
</evidence>
<dbReference type="InterPro" id="IPR036942">
    <property type="entry name" value="Beta-barrel_TonB_sf"/>
</dbReference>
<keyword evidence="8" id="KW-0675">Receptor</keyword>
<comment type="similarity">
    <text evidence="4">Belongs to the TonB-dependent receptor family.</text>
</comment>
<protein>
    <submittedName>
        <fullName evidence="8">TonB-dependent receptor</fullName>
    </submittedName>
</protein>
<keyword evidence="3" id="KW-0998">Cell outer membrane</keyword>
<dbReference type="NCBIfam" id="TIGR01782">
    <property type="entry name" value="TonB-Xanth-Caul"/>
    <property type="match status" value="1"/>
</dbReference>
<accession>A0ABS1WZ57</accession>
<dbReference type="InterPro" id="IPR037066">
    <property type="entry name" value="Plug_dom_sf"/>
</dbReference>
<organism evidence="8 9">
    <name type="scientific">Steroidobacter gossypii</name>
    <dbReference type="NCBI Taxonomy" id="2805490"/>
    <lineage>
        <taxon>Bacteria</taxon>
        <taxon>Pseudomonadati</taxon>
        <taxon>Pseudomonadota</taxon>
        <taxon>Gammaproteobacteria</taxon>
        <taxon>Steroidobacterales</taxon>
        <taxon>Steroidobacteraceae</taxon>
        <taxon>Steroidobacter</taxon>
    </lineage>
</organism>
<evidence type="ECO:0000256" key="5">
    <source>
        <dbReference type="SAM" id="SignalP"/>
    </source>
</evidence>
<keyword evidence="2 4" id="KW-0472">Membrane</keyword>
<gene>
    <name evidence="8" type="ORF">JM946_16095</name>
</gene>
<dbReference type="Pfam" id="PF00593">
    <property type="entry name" value="TonB_dep_Rec_b-barrel"/>
    <property type="match status" value="1"/>
</dbReference>
<feature type="chain" id="PRO_5046659125" evidence="5">
    <location>
        <begin position="29"/>
        <end position="1050"/>
    </location>
</feature>
<keyword evidence="4" id="KW-0798">TonB box</keyword>
<comment type="caution">
    <text evidence="8">The sequence shown here is derived from an EMBL/GenBank/DDBJ whole genome shotgun (WGS) entry which is preliminary data.</text>
</comment>
<evidence type="ECO:0000256" key="4">
    <source>
        <dbReference type="RuleBase" id="RU003357"/>
    </source>
</evidence>
<feature type="domain" description="TonB-dependent receptor-like beta-barrel" evidence="6">
    <location>
        <begin position="476"/>
        <end position="1017"/>
    </location>
</feature>
<dbReference type="InterPro" id="IPR000531">
    <property type="entry name" value="Beta-barrel_TonB"/>
</dbReference>
<dbReference type="EMBL" id="JAEVLS010000003">
    <property type="protein sequence ID" value="MBM0106255.1"/>
    <property type="molecule type" value="Genomic_DNA"/>
</dbReference>
<reference evidence="8 9" key="1">
    <citation type="journal article" date="2021" name="Int. J. Syst. Evol. Microbiol.">
        <title>Steroidobacter gossypii sp. nov., isolated from soil of cotton cropping field.</title>
        <authorList>
            <person name="Huang R."/>
            <person name="Yang S."/>
            <person name="Zhen C."/>
            <person name="Liu W."/>
        </authorList>
    </citation>
    <scope>NUCLEOTIDE SEQUENCE [LARGE SCALE GENOMIC DNA]</scope>
    <source>
        <strain evidence="8 9">S1-65</strain>
    </source>
</reference>
<dbReference type="SUPFAM" id="SSF56935">
    <property type="entry name" value="Porins"/>
    <property type="match status" value="1"/>
</dbReference>